<comment type="caution">
    <text evidence="11">The sequence shown here is derived from an EMBL/GenBank/DDBJ whole genome shotgun (WGS) entry which is preliminary data.</text>
</comment>
<dbReference type="OrthoDB" id="3045089at2759"/>
<dbReference type="GO" id="GO:0006511">
    <property type="term" value="P:ubiquitin-dependent protein catabolic process"/>
    <property type="evidence" value="ECO:0007669"/>
    <property type="project" value="TreeGrafter"/>
</dbReference>
<dbReference type="InterPro" id="IPR036020">
    <property type="entry name" value="WW_dom_sf"/>
</dbReference>
<dbReference type="InterPro" id="IPR035983">
    <property type="entry name" value="Hect_E3_ubiquitin_ligase"/>
</dbReference>
<feature type="domain" description="HECT" evidence="10">
    <location>
        <begin position="327"/>
        <end position="489"/>
    </location>
</feature>
<dbReference type="Gene3D" id="2.20.70.10">
    <property type="match status" value="3"/>
</dbReference>
<comment type="pathway">
    <text evidence="2">Protein modification; protein ubiquitination.</text>
</comment>
<evidence type="ECO:0000256" key="2">
    <source>
        <dbReference type="ARBA" id="ARBA00004906"/>
    </source>
</evidence>
<evidence type="ECO:0000256" key="1">
    <source>
        <dbReference type="ARBA" id="ARBA00000885"/>
    </source>
</evidence>
<dbReference type="AlphaFoldDB" id="A0A8H7Y3A0"/>
<proteinExistence type="predicted"/>
<evidence type="ECO:0000256" key="4">
    <source>
        <dbReference type="ARBA" id="ARBA00022679"/>
    </source>
</evidence>
<dbReference type="PROSITE" id="PS50237">
    <property type="entry name" value="HECT"/>
    <property type="match status" value="2"/>
</dbReference>
<dbReference type="UniPathway" id="UPA00143"/>
<evidence type="ECO:0000256" key="5">
    <source>
        <dbReference type="ARBA" id="ARBA00022737"/>
    </source>
</evidence>
<feature type="domain" description="WW" evidence="9">
    <location>
        <begin position="83"/>
        <end position="116"/>
    </location>
</feature>
<dbReference type="InterPro" id="IPR050409">
    <property type="entry name" value="E3_ubiq-protein_ligase"/>
</dbReference>
<evidence type="ECO:0000259" key="10">
    <source>
        <dbReference type="PROSITE" id="PS50237"/>
    </source>
</evidence>
<dbReference type="InterPro" id="IPR000569">
    <property type="entry name" value="HECT_dom"/>
</dbReference>
<dbReference type="PANTHER" id="PTHR11254">
    <property type="entry name" value="HECT DOMAIN UBIQUITIN-PROTEIN LIGASE"/>
    <property type="match status" value="1"/>
</dbReference>
<evidence type="ECO:0000256" key="3">
    <source>
        <dbReference type="ARBA" id="ARBA00012485"/>
    </source>
</evidence>
<dbReference type="SUPFAM" id="SSF56204">
    <property type="entry name" value="Hect, E3 ligase catalytic domain"/>
    <property type="match status" value="1"/>
</dbReference>
<evidence type="ECO:0000313" key="11">
    <source>
        <dbReference type="EMBL" id="KAG5172975.1"/>
    </source>
</evidence>
<dbReference type="PANTHER" id="PTHR11254:SF440">
    <property type="entry name" value="E3 UBIQUITIN-PROTEIN LIGASE NEDD-4"/>
    <property type="match status" value="1"/>
</dbReference>
<reference evidence="11" key="1">
    <citation type="submission" date="2021-02" db="EMBL/GenBank/DDBJ databases">
        <title>Psilocybe cubensis genome.</title>
        <authorList>
            <person name="Mckernan K.J."/>
            <person name="Crawford S."/>
            <person name="Trippe A."/>
            <person name="Kane L.T."/>
            <person name="Mclaughlin S."/>
        </authorList>
    </citation>
    <scope>NUCLEOTIDE SEQUENCE [LARGE SCALE GENOMIC DNA]</scope>
    <source>
        <strain evidence="11">MGC-MH-2018</strain>
    </source>
</reference>
<feature type="region of interest" description="Disordered" evidence="8">
    <location>
        <begin position="1"/>
        <end position="43"/>
    </location>
</feature>
<evidence type="ECO:0000256" key="8">
    <source>
        <dbReference type="SAM" id="MobiDB-lite"/>
    </source>
</evidence>
<keyword evidence="4" id="KW-0808">Transferase</keyword>
<evidence type="ECO:0000256" key="7">
    <source>
        <dbReference type="PROSITE-ProRule" id="PRU00104"/>
    </source>
</evidence>
<dbReference type="EMBL" id="JAFIQS010000002">
    <property type="protein sequence ID" value="KAG5172975.1"/>
    <property type="molecule type" value="Genomic_DNA"/>
</dbReference>
<evidence type="ECO:0000256" key="6">
    <source>
        <dbReference type="ARBA" id="ARBA00022786"/>
    </source>
</evidence>
<dbReference type="InterPro" id="IPR001202">
    <property type="entry name" value="WW_dom"/>
</dbReference>
<accession>A0A8H7Y3A0</accession>
<dbReference type="EC" id="2.3.2.26" evidence="3"/>
<keyword evidence="5" id="KW-0677">Repeat</keyword>
<evidence type="ECO:0000259" key="9">
    <source>
        <dbReference type="PROSITE" id="PS50020"/>
    </source>
</evidence>
<name>A0A8H7Y3A0_PSICU</name>
<dbReference type="Pfam" id="PF00397">
    <property type="entry name" value="WW"/>
    <property type="match status" value="3"/>
</dbReference>
<keyword evidence="6 7" id="KW-0833">Ubl conjugation pathway</keyword>
<dbReference type="SMART" id="SM00119">
    <property type="entry name" value="HECTc"/>
    <property type="match status" value="1"/>
</dbReference>
<feature type="domain" description="WW" evidence="9">
    <location>
        <begin position="40"/>
        <end position="73"/>
    </location>
</feature>
<dbReference type="GO" id="GO:0005737">
    <property type="term" value="C:cytoplasm"/>
    <property type="evidence" value="ECO:0007669"/>
    <property type="project" value="TreeGrafter"/>
</dbReference>
<dbReference type="SUPFAM" id="SSF51045">
    <property type="entry name" value="WW domain"/>
    <property type="match status" value="3"/>
</dbReference>
<dbReference type="CDD" id="cd00201">
    <property type="entry name" value="WW"/>
    <property type="match status" value="3"/>
</dbReference>
<dbReference type="GO" id="GO:0061630">
    <property type="term" value="F:ubiquitin protein ligase activity"/>
    <property type="evidence" value="ECO:0007669"/>
    <property type="project" value="UniProtKB-EC"/>
</dbReference>
<feature type="domain" description="WW" evidence="9">
    <location>
        <begin position="127"/>
        <end position="161"/>
    </location>
</feature>
<feature type="compositionally biased region" description="Polar residues" evidence="8">
    <location>
        <begin position="23"/>
        <end position="33"/>
    </location>
</feature>
<dbReference type="Gene3D" id="3.30.2410.10">
    <property type="entry name" value="Hect, E3 ligase catalytic domain"/>
    <property type="match status" value="1"/>
</dbReference>
<organism evidence="11">
    <name type="scientific">Psilocybe cubensis</name>
    <name type="common">Psychedelic mushroom</name>
    <name type="synonym">Stropharia cubensis</name>
    <dbReference type="NCBI Taxonomy" id="181762"/>
    <lineage>
        <taxon>Eukaryota</taxon>
        <taxon>Fungi</taxon>
        <taxon>Dikarya</taxon>
        <taxon>Basidiomycota</taxon>
        <taxon>Agaricomycotina</taxon>
        <taxon>Agaricomycetes</taxon>
        <taxon>Agaricomycetidae</taxon>
        <taxon>Agaricales</taxon>
        <taxon>Agaricineae</taxon>
        <taxon>Strophariaceae</taxon>
        <taxon>Psilocybe</taxon>
    </lineage>
</organism>
<protein>
    <recommendedName>
        <fullName evidence="3">HECT-type E3 ubiquitin transferase</fullName>
        <ecNumber evidence="3">2.3.2.26</ecNumber>
    </recommendedName>
</protein>
<comment type="caution">
    <text evidence="7">Lacks conserved residue(s) required for the propagation of feature annotation.</text>
</comment>
<dbReference type="Pfam" id="PF00632">
    <property type="entry name" value="HECT"/>
    <property type="match status" value="2"/>
</dbReference>
<dbReference type="PROSITE" id="PS50020">
    <property type="entry name" value="WW_DOMAIN_2"/>
    <property type="match status" value="3"/>
</dbReference>
<dbReference type="GO" id="GO:0016567">
    <property type="term" value="P:protein ubiquitination"/>
    <property type="evidence" value="ECO:0007669"/>
    <property type="project" value="UniProtKB-UniPathway"/>
</dbReference>
<feature type="compositionally biased region" description="Basic and acidic residues" evidence="8">
    <location>
        <begin position="1"/>
        <end position="14"/>
    </location>
</feature>
<sequence>MPESSTKARHDREPSSSPPKHVSGSQDPRTQLNPMGVHEEGLPRGWEIALDSKGRKYYIDHNTGTTTWTRPPYDGSSAYPEDSPLPAGWVCRIDSKGRKYYVDHNTRTTTWIHPPPFDVVEEIEGLGPLPPGWEIRVVPGKMSTYFVDHNTRTTTWEDPRRKLDVTDPFSKLRRKVLYLNSRHRLKLQPGVFEIRVKKSRIVQDSFSIFSKLRSLADLRRRPSVVFEDDLMCRNPVNTWLDLLLDTFFHPDLGFFLPDGSTGQLKINPSSSTTIPDYLNYFKFIGQLHGLAIFHGYLLDPKLVPLFYPSLCGTSDNPKDTSDTTNTSKQRHSLLDGFYDLIGRRSFIGYSQAEVEQVFGGITVLEKDRCSTYTIADETIEGSSEPDIHLEWFWAITKSWTPERQHALFVFLTGLERVPVTDQIKVMKAPDGDIQRVTILGNTERSVPRKYDDAPEHILFIPPFNSYEEMENCLISSIVDCSWRDPDTTE</sequence>
<gene>
    <name evidence="11" type="ORF">JR316_002480</name>
</gene>
<dbReference type="SMART" id="SM00456">
    <property type="entry name" value="WW"/>
    <property type="match status" value="3"/>
</dbReference>
<dbReference type="PROSITE" id="PS01159">
    <property type="entry name" value="WW_DOMAIN_1"/>
    <property type="match status" value="3"/>
</dbReference>
<feature type="domain" description="HECT" evidence="10">
    <location>
        <begin position="239"/>
        <end position="319"/>
    </location>
</feature>
<comment type="catalytic activity">
    <reaction evidence="1">
        <text>S-ubiquitinyl-[E2 ubiquitin-conjugating enzyme]-L-cysteine + [acceptor protein]-L-lysine = [E2 ubiquitin-conjugating enzyme]-L-cysteine + N(6)-ubiquitinyl-[acceptor protein]-L-lysine.</text>
        <dbReference type="EC" id="2.3.2.26"/>
    </reaction>
</comment>
<dbReference type="Gene3D" id="3.90.1750.10">
    <property type="entry name" value="Hect, E3 ligase catalytic domains"/>
    <property type="match status" value="1"/>
</dbReference>